<evidence type="ECO:0008006" key="5">
    <source>
        <dbReference type="Google" id="ProtNLM"/>
    </source>
</evidence>
<gene>
    <name evidence="3" type="ORF">H5P28_00285</name>
</gene>
<evidence type="ECO:0000256" key="2">
    <source>
        <dbReference type="SAM" id="MobiDB-lite"/>
    </source>
</evidence>
<evidence type="ECO:0000313" key="4">
    <source>
        <dbReference type="Proteomes" id="UP000546464"/>
    </source>
</evidence>
<dbReference type="Proteomes" id="UP000546464">
    <property type="component" value="Unassembled WGS sequence"/>
</dbReference>
<dbReference type="AlphaFoldDB" id="A0A842H9A5"/>
<organism evidence="3 4">
    <name type="scientific">Ruficoccus amylovorans</name>
    <dbReference type="NCBI Taxonomy" id="1804625"/>
    <lineage>
        <taxon>Bacteria</taxon>
        <taxon>Pseudomonadati</taxon>
        <taxon>Verrucomicrobiota</taxon>
        <taxon>Opitutia</taxon>
        <taxon>Puniceicoccales</taxon>
        <taxon>Cerasicoccaceae</taxon>
        <taxon>Ruficoccus</taxon>
    </lineage>
</organism>
<dbReference type="RefSeq" id="WP_185673728.1">
    <property type="nucleotide sequence ID" value="NZ_JACHVB010000004.1"/>
</dbReference>
<keyword evidence="1" id="KW-0175">Coiled coil</keyword>
<comment type="caution">
    <text evidence="3">The sequence shown here is derived from an EMBL/GenBank/DDBJ whole genome shotgun (WGS) entry which is preliminary data.</text>
</comment>
<keyword evidence="4" id="KW-1185">Reference proteome</keyword>
<sequence>MNSVTIPFLNRAGDFDPDDWFHLVPCGEFPISRRENGVRVRYQQVVDAAALDAIVADFNRKRSENPDYRLLIDFDHFSHSSDKPSDAACWVTDMESRPNGVWARGEWSDTGEAAIKNKRYRFISPVWFPHQTQALGGNRFRPVTVNDAGLTNTPNLGDALVPFWNRATDDLPAAADAAANINTDTTMNESLQTQLIGLLALAADATEEQIVAAVKALQSSNATAAEQVAEAAEVAAENEEFKNRLTALETQNKRLLAKRVDEELDRHADIIPEADKTAWKNRLEADFDGTSALLTGIKRPEGYQPMHQRGSASASAARHQNADQPFMNRVSELKQADSQLTHNEAILRAAREHPEEYNEYVAGLTTRA</sequence>
<feature type="region of interest" description="Disordered" evidence="2">
    <location>
        <begin position="302"/>
        <end position="321"/>
    </location>
</feature>
<dbReference type="Pfam" id="PF10123">
    <property type="entry name" value="Mu-like_Pro"/>
    <property type="match status" value="1"/>
</dbReference>
<feature type="coiled-coil region" evidence="1">
    <location>
        <begin position="224"/>
        <end position="265"/>
    </location>
</feature>
<proteinExistence type="predicted"/>
<reference evidence="3 4" key="1">
    <citation type="submission" date="2020-07" db="EMBL/GenBank/DDBJ databases">
        <authorList>
            <person name="Feng X."/>
        </authorList>
    </citation>
    <scope>NUCLEOTIDE SEQUENCE [LARGE SCALE GENOMIC DNA]</scope>
    <source>
        <strain evidence="3 4">JCM31066</strain>
    </source>
</reference>
<evidence type="ECO:0000313" key="3">
    <source>
        <dbReference type="EMBL" id="MBC2592689.1"/>
    </source>
</evidence>
<accession>A0A842H9A5</accession>
<dbReference type="InterPro" id="IPR012106">
    <property type="entry name" value="Phage_Mu_Gp1"/>
</dbReference>
<dbReference type="EMBL" id="JACHVB010000004">
    <property type="protein sequence ID" value="MBC2592689.1"/>
    <property type="molecule type" value="Genomic_DNA"/>
</dbReference>
<name>A0A842H9A5_9BACT</name>
<protein>
    <recommendedName>
        <fullName evidence="5">Mu-like prophage I protein</fullName>
    </recommendedName>
</protein>
<evidence type="ECO:0000256" key="1">
    <source>
        <dbReference type="SAM" id="Coils"/>
    </source>
</evidence>